<dbReference type="AlphaFoldDB" id="A0A8S2CZC9"/>
<accession>A0A8S2CZC9</accession>
<comment type="caution">
    <text evidence="1">The sequence shown here is derived from an EMBL/GenBank/DDBJ whole genome shotgun (WGS) entry which is preliminary data.</text>
</comment>
<name>A0A8S2CZC9_9BILA</name>
<dbReference type="Proteomes" id="UP000682733">
    <property type="component" value="Unassembled WGS sequence"/>
</dbReference>
<feature type="non-terminal residue" evidence="1">
    <location>
        <position position="188"/>
    </location>
</feature>
<proteinExistence type="predicted"/>
<feature type="non-terminal residue" evidence="1">
    <location>
        <position position="1"/>
    </location>
</feature>
<dbReference type="Proteomes" id="UP000677228">
    <property type="component" value="Unassembled WGS sequence"/>
</dbReference>
<dbReference type="EMBL" id="CAJOBA010000803">
    <property type="protein sequence ID" value="CAF3557787.1"/>
    <property type="molecule type" value="Genomic_DNA"/>
</dbReference>
<evidence type="ECO:0000313" key="1">
    <source>
        <dbReference type="EMBL" id="CAF0776518.1"/>
    </source>
</evidence>
<evidence type="ECO:0000313" key="3">
    <source>
        <dbReference type="Proteomes" id="UP000677228"/>
    </source>
</evidence>
<reference evidence="1" key="1">
    <citation type="submission" date="2021-02" db="EMBL/GenBank/DDBJ databases">
        <authorList>
            <person name="Nowell W R."/>
        </authorList>
    </citation>
    <scope>NUCLEOTIDE SEQUENCE</scope>
</reference>
<dbReference type="EMBL" id="CAJNOK010000803">
    <property type="protein sequence ID" value="CAF0776518.1"/>
    <property type="molecule type" value="Genomic_DNA"/>
</dbReference>
<sequence>MEWSILLTSIEIKLTHHSSCNAMIDSVTSSSLSPSLIESFKFHRQIRLLHQHYRYKLRIIYFRAYDINLTETSLKTNVLNLTETHLIDLSIVIFNQSTSLLYLKLCSLLKNQQINDRRDTIMIADLYTKEIELLSRTLQVPTVAITNRYAIAHGKEKNPYLFKLMPDASEEAKAVARTLDTKSVYTRI</sequence>
<protein>
    <submittedName>
        <fullName evidence="1">Uncharacterized protein</fullName>
    </submittedName>
</protein>
<gene>
    <name evidence="1" type="ORF">OVA965_LOCUS3370</name>
    <name evidence="2" type="ORF">TMI583_LOCUS3369</name>
</gene>
<evidence type="ECO:0000313" key="2">
    <source>
        <dbReference type="EMBL" id="CAF3557787.1"/>
    </source>
</evidence>
<organism evidence="1 3">
    <name type="scientific">Didymodactylos carnosus</name>
    <dbReference type="NCBI Taxonomy" id="1234261"/>
    <lineage>
        <taxon>Eukaryota</taxon>
        <taxon>Metazoa</taxon>
        <taxon>Spiralia</taxon>
        <taxon>Gnathifera</taxon>
        <taxon>Rotifera</taxon>
        <taxon>Eurotatoria</taxon>
        <taxon>Bdelloidea</taxon>
        <taxon>Philodinida</taxon>
        <taxon>Philodinidae</taxon>
        <taxon>Didymodactylos</taxon>
    </lineage>
</organism>